<dbReference type="Pfam" id="PF13439">
    <property type="entry name" value="Glyco_transf_4"/>
    <property type="match status" value="1"/>
</dbReference>
<evidence type="ECO:0000256" key="10">
    <source>
        <dbReference type="ARBA" id="ARBA00022692"/>
    </source>
</evidence>
<evidence type="ECO:0000256" key="16">
    <source>
        <dbReference type="RuleBase" id="RU367136"/>
    </source>
</evidence>
<dbReference type="EC" id="2.4.1.132" evidence="6 16"/>
<proteinExistence type="inferred from homology"/>
<comment type="similarity">
    <text evidence="4 16">Belongs to the glycosyltransferase group 1 family.</text>
</comment>
<dbReference type="InterPro" id="IPR028098">
    <property type="entry name" value="Glyco_trans_4-like_N"/>
</dbReference>
<evidence type="ECO:0000256" key="9">
    <source>
        <dbReference type="ARBA" id="ARBA00022679"/>
    </source>
</evidence>
<feature type="transmembrane region" description="Helical" evidence="16">
    <location>
        <begin position="439"/>
        <end position="459"/>
    </location>
</feature>
<comment type="catalytic activity">
    <reaction evidence="15 16">
        <text>an alpha-D-Man-(1-&gt;3)-beta-D-Man-(1-&gt;4)-beta-D-GlcNAc-(1-&gt;4)-alpha-D-GlcNAc-diphospho-di-trans,poly-cis-dolichol + GDP-alpha-D-mannose = an alpha-D-Man-(1-&gt;3)-[alpha-D-Man-(1-&gt;6)]-beta-D-Man-(1-&gt;4)-beta-D-GlcNAc-(1-&gt;4)-alpha-D-GlcNAc-diphospho-di-trans,poly-cis-dolichol + GDP + H(+)</text>
        <dbReference type="Rhea" id="RHEA:29519"/>
        <dbReference type="Rhea" id="RHEA-COMP:19513"/>
        <dbReference type="Rhea" id="RHEA-COMP:19515"/>
        <dbReference type="ChEBI" id="CHEBI:15378"/>
        <dbReference type="ChEBI" id="CHEBI:57527"/>
        <dbReference type="ChEBI" id="CHEBI:58189"/>
        <dbReference type="ChEBI" id="CHEBI:132510"/>
        <dbReference type="ChEBI" id="CHEBI:132511"/>
        <dbReference type="EC" id="2.4.1.257"/>
    </reaction>
    <physiologicalReaction direction="left-to-right" evidence="15 16">
        <dbReference type="Rhea" id="RHEA:29520"/>
    </physiologicalReaction>
</comment>
<feature type="domain" description="Glycosyltransferase subfamily 4-like N-terminal" evidence="18">
    <location>
        <begin position="21"/>
        <end position="201"/>
    </location>
</feature>
<evidence type="ECO:0000259" key="17">
    <source>
        <dbReference type="Pfam" id="PF00534"/>
    </source>
</evidence>
<keyword evidence="13 16" id="KW-0472">Membrane</keyword>
<evidence type="ECO:0000256" key="2">
    <source>
        <dbReference type="ARBA" id="ARBA00004586"/>
    </source>
</evidence>
<evidence type="ECO:0000256" key="15">
    <source>
        <dbReference type="ARBA" id="ARBA00045104"/>
    </source>
</evidence>
<dbReference type="SUPFAM" id="SSF53756">
    <property type="entry name" value="UDP-Glycosyltransferase/glycogen phosphorylase"/>
    <property type="match status" value="1"/>
</dbReference>
<evidence type="ECO:0000256" key="5">
    <source>
        <dbReference type="ARBA" id="ARBA00011969"/>
    </source>
</evidence>
<evidence type="ECO:0000256" key="13">
    <source>
        <dbReference type="ARBA" id="ARBA00023136"/>
    </source>
</evidence>
<comment type="catalytic activity">
    <reaction evidence="14 16">
        <text>a beta-D-Man-(1-&gt;4)-beta-D-GlcNAc-(1-&gt;4)-alpha-D-GlcNAc-diphospho-di-trans,poly-cis-dolichol + GDP-alpha-D-mannose = an alpha-D-Man-(1-&gt;3)-beta-D-Man-(1-&gt;4)-beta-D-GlcNAc-(1-&gt;4)-alpha-D-GlcNAc-diphospho-di-trans,poly-cis-dolichol + GDP + H(+)</text>
        <dbReference type="Rhea" id="RHEA:29515"/>
        <dbReference type="Rhea" id="RHEA-COMP:19511"/>
        <dbReference type="Rhea" id="RHEA-COMP:19513"/>
        <dbReference type="ChEBI" id="CHEBI:15378"/>
        <dbReference type="ChEBI" id="CHEBI:57527"/>
        <dbReference type="ChEBI" id="CHEBI:58189"/>
        <dbReference type="ChEBI" id="CHEBI:58472"/>
        <dbReference type="ChEBI" id="CHEBI:132510"/>
        <dbReference type="EC" id="2.4.1.132"/>
    </reaction>
    <physiologicalReaction direction="left-to-right" evidence="14 16">
        <dbReference type="Rhea" id="RHEA:29516"/>
    </physiologicalReaction>
</comment>
<dbReference type="PANTHER" id="PTHR45918:SF1">
    <property type="entry name" value="ALPHA-1,3_1,6-MANNOSYLTRANSFERASE ALG2"/>
    <property type="match status" value="1"/>
</dbReference>
<dbReference type="InterPro" id="IPR027054">
    <property type="entry name" value="ALG2"/>
</dbReference>
<dbReference type="Pfam" id="PF00534">
    <property type="entry name" value="Glycos_transf_1"/>
    <property type="match status" value="1"/>
</dbReference>
<sequence>MVRKSTKPPKRIAFIHPDLGIGGAERLVVDAAVGLQELGNDVIIYTSHCDFAHCFDEVSSGQLKVEVMGDFLPTHVFRRFHILCAILRQFYLVVTLITTGKIRAVDYFIVDQLSFCVPILAMFSNATSRTLFYCHFPDQLLTRRQSWVKKMYRVPFDFVEEWSTGCADRIVVNSKFTRGIFHETFKNLHVEPGVIYPCVNASLSTIEITPADEEVCNFFRDSRYFLSVNRFERIKDIGLAIRAFAKSKKILPGKPRLVVAGGYDSRVVENVEYLRELTQLCDELKLTNFTVRGKLIIMPPSTDVLFLPSIKTSLKNSLLKNAELLLYTPGREHFGIVPVESMQFKTPVLARNFGGPLETVVHYDGQNLDEATGFIEEGDYDKWAKVLIKYYNETGDHVKRQLGDNGYKRAIKKFSRTETSFEFMENLELASKQAKTKIVPAWVVVLPGFIAAFIAFVIYTCT</sequence>
<evidence type="ECO:0000256" key="11">
    <source>
        <dbReference type="ARBA" id="ARBA00022824"/>
    </source>
</evidence>
<dbReference type="GeneID" id="92209344"/>
<comment type="pathway">
    <text evidence="3 16">Protein modification; protein glycosylation.</text>
</comment>
<dbReference type="EC" id="2.4.1.257" evidence="5 16"/>
<evidence type="ECO:0000256" key="3">
    <source>
        <dbReference type="ARBA" id="ARBA00004922"/>
    </source>
</evidence>
<comment type="function">
    <text evidence="1 16">Mannosylates Man(2)GlcNAc(2)-dolichol diphosphate and Man(1)GlcNAc(2)-dolichol diphosphate to form Man(3)GlcNAc(2)-dolichol diphosphate.</text>
</comment>
<evidence type="ECO:0000256" key="4">
    <source>
        <dbReference type="ARBA" id="ARBA00006122"/>
    </source>
</evidence>
<dbReference type="EMBL" id="OZ022409">
    <property type="protein sequence ID" value="CAK9440048.1"/>
    <property type="molecule type" value="Genomic_DNA"/>
</dbReference>
<evidence type="ECO:0000256" key="7">
    <source>
        <dbReference type="ARBA" id="ARBA00019218"/>
    </source>
</evidence>
<feature type="domain" description="Glycosyl transferase family 1" evidence="17">
    <location>
        <begin position="217"/>
        <end position="409"/>
    </location>
</feature>
<evidence type="ECO:0000313" key="19">
    <source>
        <dbReference type="EMBL" id="CAK9440048.1"/>
    </source>
</evidence>
<dbReference type="RefSeq" id="XP_066831086.1">
    <property type="nucleotide sequence ID" value="XM_066974337.1"/>
</dbReference>
<evidence type="ECO:0000256" key="8">
    <source>
        <dbReference type="ARBA" id="ARBA00022676"/>
    </source>
</evidence>
<accession>A0ABP0ZP43</accession>
<dbReference type="PANTHER" id="PTHR45918">
    <property type="entry name" value="ALPHA-1,3/1,6-MANNOSYLTRANSFERASE ALG2"/>
    <property type="match status" value="1"/>
</dbReference>
<keyword evidence="10 16" id="KW-0812">Transmembrane</keyword>
<evidence type="ECO:0000256" key="1">
    <source>
        <dbReference type="ARBA" id="ARBA00003142"/>
    </source>
</evidence>
<gene>
    <name evidence="19" type="ORF">LODBEIA_P41480</name>
</gene>
<comment type="subcellular location">
    <subcellularLocation>
        <location evidence="2 16">Endoplasmic reticulum membrane</location>
    </subcellularLocation>
</comment>
<dbReference type="Gene3D" id="3.40.50.2000">
    <property type="entry name" value="Glycogen Phosphorylase B"/>
    <property type="match status" value="2"/>
</dbReference>
<name>A0ABP0ZP43_9ASCO</name>
<dbReference type="CDD" id="cd03805">
    <property type="entry name" value="GT4_ALG2-like"/>
    <property type="match status" value="1"/>
</dbReference>
<keyword evidence="20" id="KW-1185">Reference proteome</keyword>
<evidence type="ECO:0000256" key="12">
    <source>
        <dbReference type="ARBA" id="ARBA00022989"/>
    </source>
</evidence>
<keyword evidence="8 16" id="KW-0328">Glycosyltransferase</keyword>
<protein>
    <recommendedName>
        <fullName evidence="7 16">Alpha-1,3/1,6-mannosyltransferase ALG2</fullName>
        <ecNumber evidence="6 16">2.4.1.132</ecNumber>
        <ecNumber evidence="5 16">2.4.1.257</ecNumber>
    </recommendedName>
    <alternativeName>
        <fullName evidence="16">GDP-Man:Man(1)GlcNAc(2)-PP-Dol alpha-1,3-mannosyltransferase</fullName>
    </alternativeName>
</protein>
<keyword evidence="12 16" id="KW-1133">Transmembrane helix</keyword>
<evidence type="ECO:0000259" key="18">
    <source>
        <dbReference type="Pfam" id="PF13439"/>
    </source>
</evidence>
<keyword evidence="9 16" id="KW-0808">Transferase</keyword>
<evidence type="ECO:0000256" key="6">
    <source>
        <dbReference type="ARBA" id="ARBA00012649"/>
    </source>
</evidence>
<dbReference type="Proteomes" id="UP001497383">
    <property type="component" value="Chromosome 5"/>
</dbReference>
<reference evidence="19 20" key="1">
    <citation type="submission" date="2024-03" db="EMBL/GenBank/DDBJ databases">
        <authorList>
            <person name="Brejova B."/>
        </authorList>
    </citation>
    <scope>NUCLEOTIDE SEQUENCE [LARGE SCALE GENOMIC DNA]</scope>
    <source>
        <strain evidence="19 20">CBS 14171</strain>
    </source>
</reference>
<organism evidence="19 20">
    <name type="scientific">Lodderomyces beijingensis</name>
    <dbReference type="NCBI Taxonomy" id="1775926"/>
    <lineage>
        <taxon>Eukaryota</taxon>
        <taxon>Fungi</taxon>
        <taxon>Dikarya</taxon>
        <taxon>Ascomycota</taxon>
        <taxon>Saccharomycotina</taxon>
        <taxon>Pichiomycetes</taxon>
        <taxon>Debaryomycetaceae</taxon>
        <taxon>Candida/Lodderomyces clade</taxon>
        <taxon>Lodderomyces</taxon>
    </lineage>
</organism>
<evidence type="ECO:0000256" key="14">
    <source>
        <dbReference type="ARBA" id="ARBA00045103"/>
    </source>
</evidence>
<evidence type="ECO:0000313" key="20">
    <source>
        <dbReference type="Proteomes" id="UP001497383"/>
    </source>
</evidence>
<dbReference type="InterPro" id="IPR001296">
    <property type="entry name" value="Glyco_trans_1"/>
</dbReference>
<keyword evidence="11 16" id="KW-0256">Endoplasmic reticulum</keyword>